<keyword evidence="2" id="KW-1185">Reference proteome</keyword>
<accession>A0ACB8CJ73</accession>
<dbReference type="EMBL" id="CM023475">
    <property type="protein sequence ID" value="KAH7944899.1"/>
    <property type="molecule type" value="Genomic_DNA"/>
</dbReference>
<reference evidence="1" key="1">
    <citation type="submission" date="2020-05" db="EMBL/GenBank/DDBJ databases">
        <title>Large-scale comparative analyses of tick genomes elucidate their genetic diversity and vector capacities.</title>
        <authorList>
            <person name="Jia N."/>
            <person name="Wang J."/>
            <person name="Shi W."/>
            <person name="Du L."/>
            <person name="Sun Y."/>
            <person name="Zhan W."/>
            <person name="Jiang J."/>
            <person name="Wang Q."/>
            <person name="Zhang B."/>
            <person name="Ji P."/>
            <person name="Sakyi L.B."/>
            <person name="Cui X."/>
            <person name="Yuan T."/>
            <person name="Jiang B."/>
            <person name="Yang W."/>
            <person name="Lam T.T.-Y."/>
            <person name="Chang Q."/>
            <person name="Ding S."/>
            <person name="Wang X."/>
            <person name="Zhu J."/>
            <person name="Ruan X."/>
            <person name="Zhao L."/>
            <person name="Wei J."/>
            <person name="Que T."/>
            <person name="Du C."/>
            <person name="Cheng J."/>
            <person name="Dai P."/>
            <person name="Han X."/>
            <person name="Huang E."/>
            <person name="Gao Y."/>
            <person name="Liu J."/>
            <person name="Shao H."/>
            <person name="Ye R."/>
            <person name="Li L."/>
            <person name="Wei W."/>
            <person name="Wang X."/>
            <person name="Wang C."/>
            <person name="Yang T."/>
            <person name="Huo Q."/>
            <person name="Li W."/>
            <person name="Guo W."/>
            <person name="Chen H."/>
            <person name="Zhou L."/>
            <person name="Ni X."/>
            <person name="Tian J."/>
            <person name="Zhou Y."/>
            <person name="Sheng Y."/>
            <person name="Liu T."/>
            <person name="Pan Y."/>
            <person name="Xia L."/>
            <person name="Li J."/>
            <person name="Zhao F."/>
            <person name="Cao W."/>
        </authorList>
    </citation>
    <scope>NUCLEOTIDE SEQUENCE</scope>
    <source>
        <strain evidence="1">Dsil-2018</strain>
    </source>
</reference>
<organism evidence="1 2">
    <name type="scientific">Dermacentor silvarum</name>
    <name type="common">Tick</name>
    <dbReference type="NCBI Taxonomy" id="543639"/>
    <lineage>
        <taxon>Eukaryota</taxon>
        <taxon>Metazoa</taxon>
        <taxon>Ecdysozoa</taxon>
        <taxon>Arthropoda</taxon>
        <taxon>Chelicerata</taxon>
        <taxon>Arachnida</taxon>
        <taxon>Acari</taxon>
        <taxon>Parasitiformes</taxon>
        <taxon>Ixodida</taxon>
        <taxon>Ixodoidea</taxon>
        <taxon>Ixodidae</taxon>
        <taxon>Rhipicephalinae</taxon>
        <taxon>Dermacentor</taxon>
    </lineage>
</organism>
<evidence type="ECO:0000313" key="1">
    <source>
        <dbReference type="EMBL" id="KAH7944899.1"/>
    </source>
</evidence>
<name>A0ACB8CJ73_DERSI</name>
<proteinExistence type="predicted"/>
<gene>
    <name evidence="1" type="ORF">HPB49_001680</name>
</gene>
<dbReference type="Proteomes" id="UP000821865">
    <property type="component" value="Chromosome 6"/>
</dbReference>
<sequence length="84" mass="9370">MRMYHYIRAFLTDCTAPVEVNHLRTKPVQTPNSGTPQGAVLSAILFNIGMMKLLQELRIVPGLQHVMYTGDVTTWAVQGSIGFH</sequence>
<protein>
    <submittedName>
        <fullName evidence="1">Uncharacterized protein</fullName>
    </submittedName>
</protein>
<comment type="caution">
    <text evidence="1">The sequence shown here is derived from an EMBL/GenBank/DDBJ whole genome shotgun (WGS) entry which is preliminary data.</text>
</comment>
<evidence type="ECO:0000313" key="2">
    <source>
        <dbReference type="Proteomes" id="UP000821865"/>
    </source>
</evidence>